<dbReference type="SUPFAM" id="SSF48452">
    <property type="entry name" value="TPR-like"/>
    <property type="match status" value="1"/>
</dbReference>
<proteinExistence type="inferred from homology"/>
<evidence type="ECO:0000313" key="3">
    <source>
        <dbReference type="EMBL" id="MBB5694165.1"/>
    </source>
</evidence>
<feature type="domain" description="Protein SirB1 N-terminal" evidence="2">
    <location>
        <begin position="47"/>
        <end position="196"/>
    </location>
</feature>
<comment type="caution">
    <text evidence="3">The sequence shown here is derived from an EMBL/GenBank/DDBJ whole genome shotgun (WGS) entry which is preliminary data.</text>
</comment>
<dbReference type="Gene3D" id="1.25.40.10">
    <property type="entry name" value="Tetratricopeptide repeat domain"/>
    <property type="match status" value="1"/>
</dbReference>
<gene>
    <name evidence="3" type="ORF">FHS87_002210</name>
</gene>
<protein>
    <submittedName>
        <fullName evidence="3">Regulator of sirC expression with transglutaminase-like and TPR domain</fullName>
    </submittedName>
</protein>
<comment type="similarity">
    <text evidence="1">Belongs to the UPF0162 family.</text>
</comment>
<sequence length="278" mass="30055">MPDPVAEARAAIEAAGRLPDDELDLAGVALQFARIDAPEADWRAAAERISALTRAVLTTAPPADAEGRRALLARVIHEEGGYAGDSETYDDLRNANLIRVTERRRGLPVAIGLLWLHLAEAAGWAARGLDFPGHFLVSLDGSAKGSAVVVDPFGGGHALPVPALRALIKRVEGPQAELRPGMLAPMSRRAVLLRLQTNIRLRRLAENDIEGALACTNDMLRLAPDAAPLWREAAVMNARLGRLGAAIEDMERFLEQVPTGEAATRGREMIEEWRARLN</sequence>
<dbReference type="Proteomes" id="UP000580654">
    <property type="component" value="Unassembled WGS sequence"/>
</dbReference>
<reference evidence="3 4" key="1">
    <citation type="submission" date="2020-08" db="EMBL/GenBank/DDBJ databases">
        <title>Genomic Encyclopedia of Type Strains, Phase IV (KMG-IV): sequencing the most valuable type-strain genomes for metagenomic binning, comparative biology and taxonomic classification.</title>
        <authorList>
            <person name="Goeker M."/>
        </authorList>
    </citation>
    <scope>NUCLEOTIDE SEQUENCE [LARGE SCALE GENOMIC DNA]</scope>
    <source>
        <strain evidence="3 4">DSM 25622</strain>
    </source>
</reference>
<dbReference type="PANTHER" id="PTHR31350:SF27">
    <property type="entry name" value="HEMIMETHYLATED DNA-BINDING DOMAIN-CONTAINING PROTEIN"/>
    <property type="match status" value="1"/>
</dbReference>
<keyword evidence="4" id="KW-1185">Reference proteome</keyword>
<dbReference type="AlphaFoldDB" id="A0A840Y0C3"/>
<name>A0A840Y0C3_9PROT</name>
<dbReference type="Pfam" id="PF13371">
    <property type="entry name" value="TPR_9"/>
    <property type="match status" value="1"/>
</dbReference>
<dbReference type="InterPro" id="IPR032698">
    <property type="entry name" value="SirB1_N"/>
</dbReference>
<evidence type="ECO:0000259" key="2">
    <source>
        <dbReference type="Pfam" id="PF13369"/>
    </source>
</evidence>
<dbReference type="RefSeq" id="WP_184517731.1">
    <property type="nucleotide sequence ID" value="NZ_JACIJD010000009.1"/>
</dbReference>
<evidence type="ECO:0000313" key="4">
    <source>
        <dbReference type="Proteomes" id="UP000580654"/>
    </source>
</evidence>
<dbReference type="PANTHER" id="PTHR31350">
    <property type="entry name" value="SI:DKEY-261L7.2"/>
    <property type="match status" value="1"/>
</dbReference>
<dbReference type="InterPro" id="IPR011990">
    <property type="entry name" value="TPR-like_helical_dom_sf"/>
</dbReference>
<evidence type="ECO:0000256" key="1">
    <source>
        <dbReference type="ARBA" id="ARBA00007100"/>
    </source>
</evidence>
<dbReference type="Pfam" id="PF13369">
    <property type="entry name" value="Transglut_core2"/>
    <property type="match status" value="1"/>
</dbReference>
<dbReference type="EMBL" id="JACIJD010000009">
    <property type="protein sequence ID" value="MBB5694165.1"/>
    <property type="molecule type" value="Genomic_DNA"/>
</dbReference>
<organism evidence="3 4">
    <name type="scientific">Muricoccus pecuniae</name>
    <dbReference type="NCBI Taxonomy" id="693023"/>
    <lineage>
        <taxon>Bacteria</taxon>
        <taxon>Pseudomonadati</taxon>
        <taxon>Pseudomonadota</taxon>
        <taxon>Alphaproteobacteria</taxon>
        <taxon>Acetobacterales</taxon>
        <taxon>Roseomonadaceae</taxon>
        <taxon>Muricoccus</taxon>
    </lineage>
</organism>
<accession>A0A840Y0C3</accession>